<organism evidence="2 3">
    <name type="scientific">Novipirellula aureliae</name>
    <dbReference type="NCBI Taxonomy" id="2527966"/>
    <lineage>
        <taxon>Bacteria</taxon>
        <taxon>Pseudomonadati</taxon>
        <taxon>Planctomycetota</taxon>
        <taxon>Planctomycetia</taxon>
        <taxon>Pirellulales</taxon>
        <taxon>Pirellulaceae</taxon>
        <taxon>Novipirellula</taxon>
    </lineage>
</organism>
<dbReference type="InterPro" id="IPR007404">
    <property type="entry name" value="YdjM-like"/>
</dbReference>
<dbReference type="Pfam" id="PF04307">
    <property type="entry name" value="YdjM"/>
    <property type="match status" value="1"/>
</dbReference>
<dbReference type="Proteomes" id="UP000315471">
    <property type="component" value="Unassembled WGS sequence"/>
</dbReference>
<feature type="transmembrane region" description="Helical" evidence="1">
    <location>
        <begin position="60"/>
        <end position="79"/>
    </location>
</feature>
<dbReference type="AlphaFoldDB" id="A0A5C6DV81"/>
<keyword evidence="1" id="KW-0472">Membrane</keyword>
<keyword evidence="3" id="KW-1185">Reference proteome</keyword>
<dbReference type="InterPro" id="IPR053170">
    <property type="entry name" value="Transcription_regulator"/>
</dbReference>
<sequence length="309" mass="34322">MYDESMDIVTHAMIGAASSAGVFSTHPGFACGIVLGNVLPDLDAFSRVAGKHAFMKFHQTYTHSLAAISIPFFFAFALYRSGNPIWAELAMGLALGMVMHIGLDLTNSYGVRCLWPICSRRFALDWIFFIDLPIIVLSVIALLACWMLREPPSSLMVVSASYVVLLLIVVAVRGTIARRIRVMESESSSPQANSVLIPTTFSPFRFIACREADNHVELWQVNAISGQIVQENAVEILDDVIPVAVKDTKEWSAMRELSPYFHAVEQEEGPDVTIVVCRDLRIRNFGTRFGSLTCRIAPDGHIIEKKWEV</sequence>
<evidence type="ECO:0000313" key="2">
    <source>
        <dbReference type="EMBL" id="TWU38699.1"/>
    </source>
</evidence>
<name>A0A5C6DV81_9BACT</name>
<dbReference type="PANTHER" id="PTHR40031:SF1">
    <property type="entry name" value="MEMBRANE-BOUND METAL-DEPENDENT HYDROLASE"/>
    <property type="match status" value="1"/>
</dbReference>
<accession>A0A5C6DV81</accession>
<dbReference type="PANTHER" id="PTHR40031">
    <property type="entry name" value="HYPOTHETICAL MEMBRANE SPANNING PROTEIN"/>
    <property type="match status" value="1"/>
</dbReference>
<feature type="transmembrane region" description="Helical" evidence="1">
    <location>
        <begin position="126"/>
        <end position="149"/>
    </location>
</feature>
<keyword evidence="1" id="KW-1133">Transmembrane helix</keyword>
<feature type="transmembrane region" description="Helical" evidence="1">
    <location>
        <begin position="12"/>
        <end position="39"/>
    </location>
</feature>
<reference evidence="2 3" key="1">
    <citation type="submission" date="2019-02" db="EMBL/GenBank/DDBJ databases">
        <title>Deep-cultivation of Planctomycetes and their phenomic and genomic characterization uncovers novel biology.</title>
        <authorList>
            <person name="Wiegand S."/>
            <person name="Jogler M."/>
            <person name="Boedeker C."/>
            <person name="Pinto D."/>
            <person name="Vollmers J."/>
            <person name="Rivas-Marin E."/>
            <person name="Kohn T."/>
            <person name="Peeters S.H."/>
            <person name="Heuer A."/>
            <person name="Rast P."/>
            <person name="Oberbeckmann S."/>
            <person name="Bunk B."/>
            <person name="Jeske O."/>
            <person name="Meyerdierks A."/>
            <person name="Storesund J.E."/>
            <person name="Kallscheuer N."/>
            <person name="Luecker S."/>
            <person name="Lage O.M."/>
            <person name="Pohl T."/>
            <person name="Merkel B.J."/>
            <person name="Hornburger P."/>
            <person name="Mueller R.-W."/>
            <person name="Bruemmer F."/>
            <person name="Labrenz M."/>
            <person name="Spormann A.M."/>
            <person name="Op Den Camp H."/>
            <person name="Overmann J."/>
            <person name="Amann R."/>
            <person name="Jetten M.S.M."/>
            <person name="Mascher T."/>
            <person name="Medema M.H."/>
            <person name="Devos D.P."/>
            <person name="Kaster A.-K."/>
            <person name="Ovreas L."/>
            <person name="Rohde M."/>
            <person name="Galperin M.Y."/>
            <person name="Jogler C."/>
        </authorList>
    </citation>
    <scope>NUCLEOTIDE SEQUENCE [LARGE SCALE GENOMIC DNA]</scope>
    <source>
        <strain evidence="2 3">Q31b</strain>
    </source>
</reference>
<feature type="transmembrane region" description="Helical" evidence="1">
    <location>
        <begin position="85"/>
        <end position="105"/>
    </location>
</feature>
<proteinExistence type="predicted"/>
<gene>
    <name evidence="2" type="ORF">Q31b_37770</name>
</gene>
<evidence type="ECO:0000313" key="3">
    <source>
        <dbReference type="Proteomes" id="UP000315471"/>
    </source>
</evidence>
<comment type="caution">
    <text evidence="2">The sequence shown here is derived from an EMBL/GenBank/DDBJ whole genome shotgun (WGS) entry which is preliminary data.</text>
</comment>
<keyword evidence="1" id="KW-0812">Transmembrane</keyword>
<protein>
    <submittedName>
        <fullName evidence="2">Inner membrane protein</fullName>
    </submittedName>
</protein>
<dbReference type="EMBL" id="SJPY01000006">
    <property type="protein sequence ID" value="TWU38699.1"/>
    <property type="molecule type" value="Genomic_DNA"/>
</dbReference>
<feature type="transmembrane region" description="Helical" evidence="1">
    <location>
        <begin position="155"/>
        <end position="176"/>
    </location>
</feature>
<evidence type="ECO:0000256" key="1">
    <source>
        <dbReference type="SAM" id="Phobius"/>
    </source>
</evidence>